<reference evidence="10" key="1">
    <citation type="journal article" date="2010" name="Science">
        <title>Plasticity of animal genome architecture unmasked by rapid evolution of a pelagic tunicate.</title>
        <authorList>
            <person name="Denoeud F."/>
            <person name="Henriet S."/>
            <person name="Mungpakdee S."/>
            <person name="Aury J.M."/>
            <person name="Da Silva C."/>
            <person name="Brinkmann H."/>
            <person name="Mikhaleva J."/>
            <person name="Olsen L.C."/>
            <person name="Jubin C."/>
            <person name="Canestro C."/>
            <person name="Bouquet J.M."/>
            <person name="Danks G."/>
            <person name="Poulain J."/>
            <person name="Campsteijn C."/>
            <person name="Adamski M."/>
            <person name="Cross I."/>
            <person name="Yadetie F."/>
            <person name="Muffato M."/>
            <person name="Louis A."/>
            <person name="Butcher S."/>
            <person name="Tsagkogeorga G."/>
            <person name="Konrad A."/>
            <person name="Singh S."/>
            <person name="Jensen M.F."/>
            <person name="Cong E.H."/>
            <person name="Eikeseth-Otteraa H."/>
            <person name="Noel B."/>
            <person name="Anthouard V."/>
            <person name="Porcel B.M."/>
            <person name="Kachouri-Lafond R."/>
            <person name="Nishino A."/>
            <person name="Ugolini M."/>
            <person name="Chourrout P."/>
            <person name="Nishida H."/>
            <person name="Aasland R."/>
            <person name="Huzurbazar S."/>
            <person name="Westhof E."/>
            <person name="Delsuc F."/>
            <person name="Lehrach H."/>
            <person name="Reinhardt R."/>
            <person name="Weissenbach J."/>
            <person name="Roy S.W."/>
            <person name="Artiguenave F."/>
            <person name="Postlethwait J.H."/>
            <person name="Manak J.R."/>
            <person name="Thompson E.M."/>
            <person name="Jaillon O."/>
            <person name="Du Pasquier L."/>
            <person name="Boudinot P."/>
            <person name="Liberles D.A."/>
            <person name="Volff J.N."/>
            <person name="Philippe H."/>
            <person name="Lenhard B."/>
            <person name="Roest Crollius H."/>
            <person name="Wincker P."/>
            <person name="Chourrout D."/>
        </authorList>
    </citation>
    <scope>NUCLEOTIDE SEQUENCE [LARGE SCALE GENOMIC DNA]</scope>
</reference>
<dbReference type="SUPFAM" id="SSF50156">
    <property type="entry name" value="PDZ domain-like"/>
    <property type="match status" value="8"/>
</dbReference>
<feature type="domain" description="PDZ" evidence="9">
    <location>
        <begin position="588"/>
        <end position="668"/>
    </location>
</feature>
<evidence type="ECO:0000256" key="8">
    <source>
        <dbReference type="SAM" id="Phobius"/>
    </source>
</evidence>
<gene>
    <name evidence="10" type="ORF">GSOID_T00007363001</name>
</gene>
<feature type="domain" description="PDZ" evidence="9">
    <location>
        <begin position="495"/>
        <end position="576"/>
    </location>
</feature>
<keyword evidence="3" id="KW-1003">Cell membrane</keyword>
<dbReference type="OrthoDB" id="10009200at2759"/>
<dbReference type="GO" id="GO:0043495">
    <property type="term" value="F:protein-membrane adaptor activity"/>
    <property type="evidence" value="ECO:0007669"/>
    <property type="project" value="TreeGrafter"/>
</dbReference>
<dbReference type="CDD" id="cd00136">
    <property type="entry name" value="PDZ_canonical"/>
    <property type="match status" value="1"/>
</dbReference>
<dbReference type="EMBL" id="FN653279">
    <property type="protein sequence ID" value="CBY14368.1"/>
    <property type="molecule type" value="Genomic_DNA"/>
</dbReference>
<feature type="domain" description="PDZ" evidence="9">
    <location>
        <begin position="388"/>
        <end position="464"/>
    </location>
</feature>
<feature type="domain" description="PDZ" evidence="9">
    <location>
        <begin position="882"/>
        <end position="954"/>
    </location>
</feature>
<dbReference type="InterPro" id="IPR036034">
    <property type="entry name" value="PDZ_sf"/>
</dbReference>
<dbReference type="AlphaFoldDB" id="E4XXH4"/>
<dbReference type="PANTHER" id="PTHR14191:SF29">
    <property type="entry name" value="PDZ DOMAIN-CONTAINING PROTEIN"/>
    <property type="match status" value="1"/>
</dbReference>
<proteinExistence type="predicted"/>
<dbReference type="Proteomes" id="UP000001307">
    <property type="component" value="Unassembled WGS sequence"/>
</dbReference>
<evidence type="ECO:0000256" key="2">
    <source>
        <dbReference type="ARBA" id="ARBA00004236"/>
    </source>
</evidence>
<feature type="domain" description="PDZ" evidence="9">
    <location>
        <begin position="276"/>
        <end position="358"/>
    </location>
</feature>
<keyword evidence="11" id="KW-1185">Reference proteome</keyword>
<feature type="domain" description="PDZ" evidence="9">
    <location>
        <begin position="751"/>
        <end position="822"/>
    </location>
</feature>
<evidence type="ECO:0000256" key="3">
    <source>
        <dbReference type="ARBA" id="ARBA00022475"/>
    </source>
</evidence>
<feature type="transmembrane region" description="Helical" evidence="8">
    <location>
        <begin position="21"/>
        <end position="42"/>
    </location>
</feature>
<dbReference type="SMART" id="SM00228">
    <property type="entry name" value="PDZ"/>
    <property type="match status" value="8"/>
</dbReference>
<dbReference type="CDD" id="cd06768">
    <property type="entry name" value="PDZ_NHERF-like"/>
    <property type="match status" value="2"/>
</dbReference>
<accession>E4XXH4</accession>
<dbReference type="PANTHER" id="PTHR14191">
    <property type="entry name" value="PDZ DOMAIN CONTAINING PROTEIN"/>
    <property type="match status" value="1"/>
</dbReference>
<dbReference type="GO" id="GO:0005102">
    <property type="term" value="F:signaling receptor binding"/>
    <property type="evidence" value="ECO:0007669"/>
    <property type="project" value="TreeGrafter"/>
</dbReference>
<feature type="domain" description="PDZ" evidence="9">
    <location>
        <begin position="659"/>
        <end position="739"/>
    </location>
</feature>
<dbReference type="PROSITE" id="PS50106">
    <property type="entry name" value="PDZ"/>
    <property type="match status" value="8"/>
</dbReference>
<dbReference type="Pfam" id="PF17820">
    <property type="entry name" value="PDZ_6"/>
    <property type="match status" value="3"/>
</dbReference>
<evidence type="ECO:0000256" key="7">
    <source>
        <dbReference type="ARBA" id="ARBA00023136"/>
    </source>
</evidence>
<dbReference type="Pfam" id="PF00335">
    <property type="entry name" value="Tetraspanin"/>
    <property type="match status" value="1"/>
</dbReference>
<dbReference type="Gene3D" id="2.30.42.10">
    <property type="match status" value="8"/>
</dbReference>
<dbReference type="InterPro" id="IPR041489">
    <property type="entry name" value="PDZ_6"/>
</dbReference>
<dbReference type="Pfam" id="PF00595">
    <property type="entry name" value="PDZ"/>
    <property type="match status" value="5"/>
</dbReference>
<feature type="transmembrane region" description="Helical" evidence="8">
    <location>
        <begin position="207"/>
        <end position="232"/>
    </location>
</feature>
<dbReference type="GO" id="GO:0072659">
    <property type="term" value="P:protein localization to plasma membrane"/>
    <property type="evidence" value="ECO:0007669"/>
    <property type="project" value="TreeGrafter"/>
</dbReference>
<evidence type="ECO:0000256" key="1">
    <source>
        <dbReference type="ARBA" id="ARBA00004141"/>
    </source>
</evidence>
<feature type="domain" description="PDZ" evidence="9">
    <location>
        <begin position="977"/>
        <end position="1042"/>
    </location>
</feature>
<feature type="transmembrane region" description="Helical" evidence="8">
    <location>
        <begin position="92"/>
        <end position="116"/>
    </location>
</feature>
<evidence type="ECO:0000256" key="6">
    <source>
        <dbReference type="ARBA" id="ARBA00022989"/>
    </source>
</evidence>
<evidence type="ECO:0000256" key="5">
    <source>
        <dbReference type="ARBA" id="ARBA00022737"/>
    </source>
</evidence>
<dbReference type="InterPro" id="IPR018499">
    <property type="entry name" value="Tetraspanin/Peripherin"/>
</dbReference>
<dbReference type="InterPro" id="IPR001478">
    <property type="entry name" value="PDZ"/>
</dbReference>
<evidence type="ECO:0000259" key="9">
    <source>
        <dbReference type="PROSITE" id="PS50106"/>
    </source>
</evidence>
<protein>
    <recommendedName>
        <fullName evidence="9">PDZ domain-containing protein</fullName>
    </recommendedName>
</protein>
<dbReference type="InterPro" id="IPR051067">
    <property type="entry name" value="NHER"/>
</dbReference>
<name>E4XXH4_OIKDI</name>
<comment type="subcellular location">
    <subcellularLocation>
        <location evidence="2">Cell membrane</location>
    </subcellularLocation>
    <subcellularLocation>
        <location evidence="1">Membrane</location>
        <topology evidence="1">Multi-pass membrane protein</topology>
    </subcellularLocation>
</comment>
<keyword evidence="4 8" id="KW-0812">Transmembrane</keyword>
<dbReference type="InParanoid" id="E4XXH4"/>
<keyword evidence="6 8" id="KW-1133">Transmembrane helix</keyword>
<organism evidence="10">
    <name type="scientific">Oikopleura dioica</name>
    <name type="common">Tunicate</name>
    <dbReference type="NCBI Taxonomy" id="34765"/>
    <lineage>
        <taxon>Eukaryota</taxon>
        <taxon>Metazoa</taxon>
        <taxon>Chordata</taxon>
        <taxon>Tunicata</taxon>
        <taxon>Appendicularia</taxon>
        <taxon>Copelata</taxon>
        <taxon>Oikopleuridae</taxon>
        <taxon>Oikopleura</taxon>
    </lineage>
</organism>
<sequence length="1175" mass="131226">MNISFLLLKFERWKFTRTLLTMLHIFNWLLGGIAIVSGMLASDSSLGSAKLAILAIVSNSSYYASMLKLMGVCSVSLSFGGMFVINLKKEKLLSLYLSFLSALLFVASSILHSFIIRRHHLFQIEDVLSYRKDEETVQTLQKVELANECCFESENWLVQGLNVTANDKELLKMACTFNNDGGDEFIQRIEYFTDDCVPKLRQFLTEWYIYSTALCFLLLVSFAVKLVFVAVYHIRLRHGFEDGEDKTALVGAEQKAAINSFKAFAKTSGYELLPELFQLKRSSQKEDFGLRLEVDSFRDGIVVKKVKADSPAAVAGIKEQSRLVEIDGVQLSQKNLPDARFKMEAAGKLLTVLLISEEVDETYASRSIELNRQNFAGVTLDLQNFPRLINITKHEKFGFGFRVLSLQNGTGQYVEDVVKGSPADIAGLRSSDRLIEIDGQRLSKIDSSRTDSRRTVELLVLSPECDSFFRRKGVQVTRSLAKSKKSKSGVAVPRYCRLLKLPSEDFGLYVVIDNERVGQIVKWVDVGGVADRGGVRLGDRVVEINGINCEYESHTTITKLILSGQNICHLIVVAHEYDVQYKRALPRLAKIFKEDGQLGFCIYYDEERDGHYVEEVDAGGPAERAGLKIGDRIIQLDGTSVENASHEIVLAKLRNAPSQVSLLVTAKGLAFFLAIDRNREAQTVKRIEEDSPASRAGLKDGDRVLEINGVKCDAMGHEAVAELIKNSGNHVKMLVLDKKSDESTIFGKPLLCRLQRENDGSFGFSVGSDLQGHYFASVLSGSVAEASGLRTGDRLVEVNHFNVERDSSEAVAVRIKSANNVLLTLSIDTKSFQRYKRENMPITSMLAEISKNSQLGRRRLRQNGNVVSNSDVNMANMTVRTDITILKFEDEDFGFELARSSGFTDSDSSHVVHWVKRGGAAEYFGLRDGDKVLKVDGTDVSAWTVEEVVQLVKSNVQGQITLTLEFKEVIEQLQTKTVRIAREAQQSFGFHLWFDADGHFFEDVTIGSAADRAGLKVGDRLGEINFQNPATWSHEELVDFVRHECAKEITLQVLSVANNEEFSSARQPLSVILTRGEYGSFGFKVTKDNKGFYIDQRADGLDSIEMSVDRENLSKHPLKAGTWGAIYQTTRGPCRTNTAVKKYKLRDEADVTVVQHGIQRLLSKNLGMEKSYKID</sequence>
<feature type="transmembrane region" description="Helical" evidence="8">
    <location>
        <begin position="62"/>
        <end position="85"/>
    </location>
</feature>
<dbReference type="GO" id="GO:0016324">
    <property type="term" value="C:apical plasma membrane"/>
    <property type="evidence" value="ECO:0007669"/>
    <property type="project" value="TreeGrafter"/>
</dbReference>
<evidence type="ECO:0000313" key="11">
    <source>
        <dbReference type="Proteomes" id="UP000001307"/>
    </source>
</evidence>
<keyword evidence="7 8" id="KW-0472">Membrane</keyword>
<evidence type="ECO:0000313" key="10">
    <source>
        <dbReference type="EMBL" id="CBY14368.1"/>
    </source>
</evidence>
<keyword evidence="5" id="KW-0677">Repeat</keyword>
<evidence type="ECO:0000256" key="4">
    <source>
        <dbReference type="ARBA" id="ARBA00022692"/>
    </source>
</evidence>